<dbReference type="Proteomes" id="UP000316095">
    <property type="component" value="Unassembled WGS sequence"/>
</dbReference>
<organism evidence="4 5">
    <name type="scientific">Rubinisphaera italica</name>
    <dbReference type="NCBI Taxonomy" id="2527969"/>
    <lineage>
        <taxon>Bacteria</taxon>
        <taxon>Pseudomonadati</taxon>
        <taxon>Planctomycetota</taxon>
        <taxon>Planctomycetia</taxon>
        <taxon>Planctomycetales</taxon>
        <taxon>Planctomycetaceae</taxon>
        <taxon>Rubinisphaera</taxon>
    </lineage>
</organism>
<dbReference type="EMBL" id="SJPG01000001">
    <property type="protein sequence ID" value="TWT62085.1"/>
    <property type="molecule type" value="Genomic_DNA"/>
</dbReference>
<dbReference type="SUPFAM" id="SSF54631">
    <property type="entry name" value="CBS-domain pair"/>
    <property type="match status" value="1"/>
</dbReference>
<reference evidence="4 5" key="1">
    <citation type="submission" date="2019-02" db="EMBL/GenBank/DDBJ databases">
        <title>Deep-cultivation of Planctomycetes and their phenomic and genomic characterization uncovers novel biology.</title>
        <authorList>
            <person name="Wiegand S."/>
            <person name="Jogler M."/>
            <person name="Boedeker C."/>
            <person name="Pinto D."/>
            <person name="Vollmers J."/>
            <person name="Rivas-Marin E."/>
            <person name="Kohn T."/>
            <person name="Peeters S.H."/>
            <person name="Heuer A."/>
            <person name="Rast P."/>
            <person name="Oberbeckmann S."/>
            <person name="Bunk B."/>
            <person name="Jeske O."/>
            <person name="Meyerdierks A."/>
            <person name="Storesund J.E."/>
            <person name="Kallscheuer N."/>
            <person name="Luecker S."/>
            <person name="Lage O.M."/>
            <person name="Pohl T."/>
            <person name="Merkel B.J."/>
            <person name="Hornburger P."/>
            <person name="Mueller R.-W."/>
            <person name="Bruemmer F."/>
            <person name="Labrenz M."/>
            <person name="Spormann A.M."/>
            <person name="Op Den Camp H."/>
            <person name="Overmann J."/>
            <person name="Amann R."/>
            <person name="Jetten M.S.M."/>
            <person name="Mascher T."/>
            <person name="Medema M.H."/>
            <person name="Devos D.P."/>
            <person name="Kaster A.-K."/>
            <person name="Ovreas L."/>
            <person name="Rohde M."/>
            <person name="Galperin M.Y."/>
            <person name="Jogler C."/>
        </authorList>
    </citation>
    <scope>NUCLEOTIDE SEQUENCE [LARGE SCALE GENOMIC DNA]</scope>
    <source>
        <strain evidence="4 5">Pan54</strain>
    </source>
</reference>
<dbReference type="Gene3D" id="3.10.580.10">
    <property type="entry name" value="CBS-domain"/>
    <property type="match status" value="1"/>
</dbReference>
<dbReference type="InterPro" id="IPR046342">
    <property type="entry name" value="CBS_dom_sf"/>
</dbReference>
<keyword evidence="1 2" id="KW-0129">CBS domain</keyword>
<name>A0A5C5XIW2_9PLAN</name>
<dbReference type="PROSITE" id="PS51371">
    <property type="entry name" value="CBS"/>
    <property type="match status" value="2"/>
</dbReference>
<feature type="domain" description="CBS" evidence="3">
    <location>
        <begin position="17"/>
        <end position="74"/>
    </location>
</feature>
<keyword evidence="5" id="KW-1185">Reference proteome</keyword>
<dbReference type="SMART" id="SM00116">
    <property type="entry name" value="CBS"/>
    <property type="match status" value="2"/>
</dbReference>
<evidence type="ECO:0000256" key="2">
    <source>
        <dbReference type="PROSITE-ProRule" id="PRU00703"/>
    </source>
</evidence>
<gene>
    <name evidence="4" type="ORF">Pan54_28240</name>
</gene>
<evidence type="ECO:0000313" key="5">
    <source>
        <dbReference type="Proteomes" id="UP000316095"/>
    </source>
</evidence>
<sequence length="168" mass="18171">MNRMPGRLGTLVARDVMSTEVLVLPEETTLVDAVEMLKEHKHSGAPVVNSRGHLVGTFSLRNLTGVKRNQTGGENQKEVSGVESGIISAAALEKLMKTSAAQERVVDRMTENAPSVTENATLIDVARLMCDFHTHRIPVTNSRSVLTGIITTMDILAALVHTADELTE</sequence>
<dbReference type="Pfam" id="PF00571">
    <property type="entry name" value="CBS"/>
    <property type="match status" value="2"/>
</dbReference>
<dbReference type="RefSeq" id="WP_165441770.1">
    <property type="nucleotide sequence ID" value="NZ_SJPG01000001.1"/>
</dbReference>
<dbReference type="PANTHER" id="PTHR43080:SF2">
    <property type="entry name" value="CBS DOMAIN-CONTAINING PROTEIN"/>
    <property type="match status" value="1"/>
</dbReference>
<proteinExistence type="predicted"/>
<dbReference type="AlphaFoldDB" id="A0A5C5XIW2"/>
<dbReference type="InterPro" id="IPR051257">
    <property type="entry name" value="Diverse_CBS-Domain"/>
</dbReference>
<feature type="domain" description="CBS" evidence="3">
    <location>
        <begin position="109"/>
        <end position="165"/>
    </location>
</feature>
<comment type="caution">
    <text evidence="4">The sequence shown here is derived from an EMBL/GenBank/DDBJ whole genome shotgun (WGS) entry which is preliminary data.</text>
</comment>
<accession>A0A5C5XIW2</accession>
<dbReference type="InterPro" id="IPR000644">
    <property type="entry name" value="CBS_dom"/>
</dbReference>
<evidence type="ECO:0000259" key="3">
    <source>
        <dbReference type="PROSITE" id="PS51371"/>
    </source>
</evidence>
<evidence type="ECO:0000313" key="4">
    <source>
        <dbReference type="EMBL" id="TWT62085.1"/>
    </source>
</evidence>
<dbReference type="PANTHER" id="PTHR43080">
    <property type="entry name" value="CBS DOMAIN-CONTAINING PROTEIN CBSX3, MITOCHONDRIAL"/>
    <property type="match status" value="1"/>
</dbReference>
<protein>
    <submittedName>
        <fullName evidence="4">Inosine 5'-monophosphate dehydrogenase</fullName>
    </submittedName>
</protein>
<evidence type="ECO:0000256" key="1">
    <source>
        <dbReference type="ARBA" id="ARBA00023122"/>
    </source>
</evidence>